<feature type="compositionally biased region" description="Basic and acidic residues" evidence="1">
    <location>
        <begin position="14"/>
        <end position="28"/>
    </location>
</feature>
<evidence type="ECO:0000256" key="1">
    <source>
        <dbReference type="SAM" id="MobiDB-lite"/>
    </source>
</evidence>
<keyword evidence="3" id="KW-1185">Reference proteome</keyword>
<sequence length="140" mass="15302">MNLAASEASIIDSTQRREEVNHPVREKIPTPATNTAGPFFCCYRIYFNRGQTVVASVSSSCYAVAPDIKRRVVSFIRTTVGPPLISASAPPPHLLAPSGSLVMPAPPPSWVHMPPRAAPSSFHDHTYTTTSHSLFLFCYF</sequence>
<feature type="region of interest" description="Disordered" evidence="1">
    <location>
        <begin position="1"/>
        <end position="29"/>
    </location>
</feature>
<accession>A0ABU6Z5J7</accession>
<protein>
    <submittedName>
        <fullName evidence="2">Uncharacterized protein</fullName>
    </submittedName>
</protein>
<reference evidence="2 3" key="1">
    <citation type="journal article" date="2023" name="Plants (Basel)">
        <title>Bridging the Gap: Combining Genomics and Transcriptomics Approaches to Understand Stylosanthes scabra, an Orphan Legume from the Brazilian Caatinga.</title>
        <authorList>
            <person name="Ferreira-Neto J.R.C."/>
            <person name="da Silva M.D."/>
            <person name="Binneck E."/>
            <person name="de Melo N.F."/>
            <person name="da Silva R.H."/>
            <person name="de Melo A.L.T.M."/>
            <person name="Pandolfi V."/>
            <person name="Bustamante F.O."/>
            <person name="Brasileiro-Vidal A.C."/>
            <person name="Benko-Iseppon A.M."/>
        </authorList>
    </citation>
    <scope>NUCLEOTIDE SEQUENCE [LARGE SCALE GENOMIC DNA]</scope>
    <source>
        <tissue evidence="2">Leaves</tissue>
    </source>
</reference>
<evidence type="ECO:0000313" key="3">
    <source>
        <dbReference type="Proteomes" id="UP001341840"/>
    </source>
</evidence>
<proteinExistence type="predicted"/>
<evidence type="ECO:0000313" key="2">
    <source>
        <dbReference type="EMBL" id="MED6217877.1"/>
    </source>
</evidence>
<gene>
    <name evidence="2" type="ORF">PIB30_021674</name>
</gene>
<name>A0ABU6Z5J7_9FABA</name>
<organism evidence="2 3">
    <name type="scientific">Stylosanthes scabra</name>
    <dbReference type="NCBI Taxonomy" id="79078"/>
    <lineage>
        <taxon>Eukaryota</taxon>
        <taxon>Viridiplantae</taxon>
        <taxon>Streptophyta</taxon>
        <taxon>Embryophyta</taxon>
        <taxon>Tracheophyta</taxon>
        <taxon>Spermatophyta</taxon>
        <taxon>Magnoliopsida</taxon>
        <taxon>eudicotyledons</taxon>
        <taxon>Gunneridae</taxon>
        <taxon>Pentapetalae</taxon>
        <taxon>rosids</taxon>
        <taxon>fabids</taxon>
        <taxon>Fabales</taxon>
        <taxon>Fabaceae</taxon>
        <taxon>Papilionoideae</taxon>
        <taxon>50 kb inversion clade</taxon>
        <taxon>dalbergioids sensu lato</taxon>
        <taxon>Dalbergieae</taxon>
        <taxon>Pterocarpus clade</taxon>
        <taxon>Stylosanthes</taxon>
    </lineage>
</organism>
<comment type="caution">
    <text evidence="2">The sequence shown here is derived from an EMBL/GenBank/DDBJ whole genome shotgun (WGS) entry which is preliminary data.</text>
</comment>
<dbReference type="Proteomes" id="UP001341840">
    <property type="component" value="Unassembled WGS sequence"/>
</dbReference>
<dbReference type="EMBL" id="JASCZI010271932">
    <property type="protein sequence ID" value="MED6217877.1"/>
    <property type="molecule type" value="Genomic_DNA"/>
</dbReference>